<organism evidence="3">
    <name type="scientific">Sesamum angustifolium</name>
    <dbReference type="NCBI Taxonomy" id="2727405"/>
    <lineage>
        <taxon>Eukaryota</taxon>
        <taxon>Viridiplantae</taxon>
        <taxon>Streptophyta</taxon>
        <taxon>Embryophyta</taxon>
        <taxon>Tracheophyta</taxon>
        <taxon>Spermatophyta</taxon>
        <taxon>Magnoliopsida</taxon>
        <taxon>eudicotyledons</taxon>
        <taxon>Gunneridae</taxon>
        <taxon>Pentapetalae</taxon>
        <taxon>asterids</taxon>
        <taxon>lamiids</taxon>
        <taxon>Lamiales</taxon>
        <taxon>Pedaliaceae</taxon>
        <taxon>Sesamum</taxon>
    </lineage>
</organism>
<reference evidence="3" key="2">
    <citation type="journal article" date="2024" name="Plant">
        <title>Genomic evolution and insights into agronomic trait innovations of Sesamum species.</title>
        <authorList>
            <person name="Miao H."/>
            <person name="Wang L."/>
            <person name="Qu L."/>
            <person name="Liu H."/>
            <person name="Sun Y."/>
            <person name="Le M."/>
            <person name="Wang Q."/>
            <person name="Wei S."/>
            <person name="Zheng Y."/>
            <person name="Lin W."/>
            <person name="Duan Y."/>
            <person name="Cao H."/>
            <person name="Xiong S."/>
            <person name="Wang X."/>
            <person name="Wei L."/>
            <person name="Li C."/>
            <person name="Ma Q."/>
            <person name="Ju M."/>
            <person name="Zhao R."/>
            <person name="Li G."/>
            <person name="Mu C."/>
            <person name="Tian Q."/>
            <person name="Mei H."/>
            <person name="Zhang T."/>
            <person name="Gao T."/>
            <person name="Zhang H."/>
        </authorList>
    </citation>
    <scope>NUCLEOTIDE SEQUENCE</scope>
    <source>
        <strain evidence="3">G01</strain>
    </source>
</reference>
<gene>
    <name evidence="3" type="ORF">Sangu_3209700</name>
</gene>
<feature type="region of interest" description="Disordered" evidence="1">
    <location>
        <begin position="1"/>
        <end position="76"/>
    </location>
</feature>
<evidence type="ECO:0000256" key="1">
    <source>
        <dbReference type="SAM" id="MobiDB-lite"/>
    </source>
</evidence>
<evidence type="ECO:0000259" key="2">
    <source>
        <dbReference type="Pfam" id="PF14111"/>
    </source>
</evidence>
<dbReference type="AlphaFoldDB" id="A0AAW2JKT4"/>
<dbReference type="InterPro" id="IPR025558">
    <property type="entry name" value="DUF4283"/>
</dbReference>
<dbReference type="InterPro" id="IPR036691">
    <property type="entry name" value="Endo/exonu/phosph_ase_sf"/>
</dbReference>
<dbReference type="PANTHER" id="PTHR31286">
    <property type="entry name" value="GLYCINE-RICH CELL WALL STRUCTURAL PROTEIN 1.8-LIKE"/>
    <property type="match status" value="1"/>
</dbReference>
<accession>A0AAW2JKT4</accession>
<sequence>MELDTSGCSSPKIGLGPQEQGPQDTEINQEGVAPHPIEGLVDSEVKEGRDSGINRENPDCPSEMASHLPLPVQDDKPSPRQVIYVGNVKLQAGPVDNIAGAFLQSSRKTLHFVPPTRQNGEVIIRPTKEVVDNGSKIWHTTAVGYFLGRRPYFPQLESFARANWKGLQHVSATSSGFFFFRFHTRFAMEDVIEGGPWLFLGQPIVLQCWEQGMSLRRQQHTHVPVWIRLKHLPMEYWTEEGLSTVASGIGTPLYSDGITKDCSRLDYARVCVMLNYNSDLPKHLVVISPVLRNGKEDPKRVDVEYEWLPQKCSNCCSLGHVETVCPANSMKKTIAPPIKVFVKKRSVAHSEQNTEVAGAANLIQFLMKRMTLSYRVLISAARLLEAHDQAGLVECRGLNGLDHQRAVEHLVRDHKLTFLGLIETRVSQTNVQRIRRNLLTTWSWFDDYSGPAGRIWLVWDSSEVDVEILRVESQLIHCRASNKRMHTSCLISVLYGDYDIIPRRTLWGALCSLSAGITDEPWLVLGDFNAVVDDSEVCGRAADTSASMLEFRTCIRDTGLVQLPVSGCPYTWHNCSEGMRSLWKRLDRMLVNTAWLDAWPNSSYICALPSTSDHSPLILSGMNRFDEHVAFRFDNYLTHLPGFSAVGGGHLETPYSWDSNLLKAVFRSQKRMKGNLTENVTKAKSFLDKAQALLNTYNEDIFLNLVKCCRRVFSVAVNLEITMLKQRAKLRWMKHGDQSSKVFFRKINASRVKQRVFQIKTVGGNLLTAQQDVTQEFISYFQNLLGGTSQNRGLNLEFLRSELKHSVTTTEASLLVAPVTQAEVKEAFFDIDVESAPGPDGYTAAFYRTAWPVVGQAVFQAVGEGAPP</sequence>
<reference evidence="3" key="1">
    <citation type="submission" date="2020-06" db="EMBL/GenBank/DDBJ databases">
        <authorList>
            <person name="Li T."/>
            <person name="Hu X."/>
            <person name="Zhang T."/>
            <person name="Song X."/>
            <person name="Zhang H."/>
            <person name="Dai N."/>
            <person name="Sheng W."/>
            <person name="Hou X."/>
            <person name="Wei L."/>
        </authorList>
    </citation>
    <scope>NUCLEOTIDE SEQUENCE</scope>
    <source>
        <strain evidence="3">G01</strain>
        <tissue evidence="3">Leaf</tissue>
    </source>
</reference>
<feature type="compositionally biased region" description="Basic and acidic residues" evidence="1">
    <location>
        <begin position="43"/>
        <end position="58"/>
    </location>
</feature>
<proteinExistence type="predicted"/>
<name>A0AAW2JKT4_9LAMI</name>
<dbReference type="SUPFAM" id="SSF56219">
    <property type="entry name" value="DNase I-like"/>
    <property type="match status" value="1"/>
</dbReference>
<feature type="domain" description="DUF4283" evidence="2">
    <location>
        <begin position="138"/>
        <end position="213"/>
    </location>
</feature>
<protein>
    <recommendedName>
        <fullName evidence="2">DUF4283 domain-containing protein</fullName>
    </recommendedName>
</protein>
<comment type="caution">
    <text evidence="3">The sequence shown here is derived from an EMBL/GenBank/DDBJ whole genome shotgun (WGS) entry which is preliminary data.</text>
</comment>
<dbReference type="InterPro" id="IPR040256">
    <property type="entry name" value="At4g02000-like"/>
</dbReference>
<dbReference type="EMBL" id="JACGWK010000798">
    <property type="protein sequence ID" value="KAL0294831.1"/>
    <property type="molecule type" value="Genomic_DNA"/>
</dbReference>
<evidence type="ECO:0000313" key="3">
    <source>
        <dbReference type="EMBL" id="KAL0294831.1"/>
    </source>
</evidence>
<dbReference type="PANTHER" id="PTHR31286:SF99">
    <property type="entry name" value="DUF4283 DOMAIN-CONTAINING PROTEIN"/>
    <property type="match status" value="1"/>
</dbReference>
<dbReference type="Pfam" id="PF14111">
    <property type="entry name" value="DUF4283"/>
    <property type="match status" value="1"/>
</dbReference>
<dbReference type="Gene3D" id="3.60.10.10">
    <property type="entry name" value="Endonuclease/exonuclease/phosphatase"/>
    <property type="match status" value="1"/>
</dbReference>